<name>A0ABV1KQJ0_9BACL</name>
<proteinExistence type="inferred from homology"/>
<dbReference type="GO" id="GO:0016301">
    <property type="term" value="F:kinase activity"/>
    <property type="evidence" value="ECO:0007669"/>
    <property type="project" value="UniProtKB-KW"/>
</dbReference>
<reference evidence="5 6" key="1">
    <citation type="journal article" date="2023" name="Genome Announc.">
        <title>Pan-Genome Analyses of the Genus Cohnella and Proposal of the Novel Species Cohnella silvisoli sp. nov., Isolated from Forest Soil.</title>
        <authorList>
            <person name="Wang C."/>
            <person name="Mao L."/>
            <person name="Bao G."/>
            <person name="Zhu H."/>
        </authorList>
    </citation>
    <scope>NUCLEOTIDE SEQUENCE [LARGE SCALE GENOMIC DNA]</scope>
    <source>
        <strain evidence="5 6">NL03-T5-1</strain>
    </source>
</reference>
<dbReference type="InterPro" id="IPR011611">
    <property type="entry name" value="PfkB_dom"/>
</dbReference>
<evidence type="ECO:0000313" key="5">
    <source>
        <dbReference type="EMBL" id="MEQ4482277.1"/>
    </source>
</evidence>
<sequence>MAKKIAAFGEVMMRLQVPGFDLLSQASTLSYSFSGSGVNISSALTRFGHTGYLVTTLPANSVGDAAVSYLRKLGITQSFVVRGGNYVGMYFLENGFGARPSRVTYSNRQDSSFNTAPDGTYDFAEIAKQVDVVHFCGITLAMNDSVRHHMKCFAQAVKENGGTVVFDCNYRTAHWGEDGYAKAKPFYEDMLQLADIVMMNENDALFILRMETDKENRQEQLMELIPAVARKYNISVIAGTHRSINGDNTHSLQGFIFKDQVFTFSRTLTFSVYDRIGAGDAYASGIVHGELERFPAARTVEFAAAAAMLAHTVAGDTPMSSESEILRAMSDSIGDVER</sequence>
<comment type="similarity">
    <text evidence="1">Belongs to the carbohydrate kinase PfkB family.</text>
</comment>
<organism evidence="5 6">
    <name type="scientific">Cohnella silvisoli</name>
    <dbReference type="NCBI Taxonomy" id="2873699"/>
    <lineage>
        <taxon>Bacteria</taxon>
        <taxon>Bacillati</taxon>
        <taxon>Bacillota</taxon>
        <taxon>Bacilli</taxon>
        <taxon>Bacillales</taxon>
        <taxon>Paenibacillaceae</taxon>
        <taxon>Cohnella</taxon>
    </lineage>
</organism>
<dbReference type="PANTHER" id="PTHR43320">
    <property type="entry name" value="SUGAR KINASE"/>
    <property type="match status" value="1"/>
</dbReference>
<protein>
    <submittedName>
        <fullName evidence="5">Sugar kinase</fullName>
    </submittedName>
</protein>
<dbReference type="RefSeq" id="WP_232185060.1">
    <property type="nucleotide sequence ID" value="NZ_JAIOAP010000004.1"/>
</dbReference>
<keyword evidence="6" id="KW-1185">Reference proteome</keyword>
<keyword evidence="3 5" id="KW-0418">Kinase</keyword>
<evidence type="ECO:0000259" key="4">
    <source>
        <dbReference type="Pfam" id="PF00294"/>
    </source>
</evidence>
<dbReference type="Proteomes" id="UP001493487">
    <property type="component" value="Unassembled WGS sequence"/>
</dbReference>
<comment type="caution">
    <text evidence="5">The sequence shown here is derived from an EMBL/GenBank/DDBJ whole genome shotgun (WGS) entry which is preliminary data.</text>
</comment>
<dbReference type="PANTHER" id="PTHR43320:SF2">
    <property type="entry name" value="2-DEHYDRO-3-DEOXYGLUCONOKINASE_2-DEHYDRO-3-DEOXYGALACTONOKINASE"/>
    <property type="match status" value="1"/>
</dbReference>
<evidence type="ECO:0000256" key="3">
    <source>
        <dbReference type="ARBA" id="ARBA00022777"/>
    </source>
</evidence>
<gene>
    <name evidence="5" type="ORF">QJS35_07695</name>
</gene>
<keyword evidence="2" id="KW-0808">Transferase</keyword>
<dbReference type="SUPFAM" id="SSF53613">
    <property type="entry name" value="Ribokinase-like"/>
    <property type="match status" value="1"/>
</dbReference>
<evidence type="ECO:0000256" key="1">
    <source>
        <dbReference type="ARBA" id="ARBA00010688"/>
    </source>
</evidence>
<dbReference type="EMBL" id="JASKHM010000003">
    <property type="protein sequence ID" value="MEQ4482277.1"/>
    <property type="molecule type" value="Genomic_DNA"/>
</dbReference>
<evidence type="ECO:0000313" key="6">
    <source>
        <dbReference type="Proteomes" id="UP001493487"/>
    </source>
</evidence>
<dbReference type="CDD" id="cd01166">
    <property type="entry name" value="KdgK"/>
    <property type="match status" value="1"/>
</dbReference>
<dbReference type="InterPro" id="IPR029056">
    <property type="entry name" value="Ribokinase-like"/>
</dbReference>
<dbReference type="Gene3D" id="3.40.1190.20">
    <property type="match status" value="1"/>
</dbReference>
<accession>A0ABV1KQJ0</accession>
<dbReference type="InterPro" id="IPR052700">
    <property type="entry name" value="Carb_kinase_PfkB-like"/>
</dbReference>
<dbReference type="Pfam" id="PF00294">
    <property type="entry name" value="PfkB"/>
    <property type="match status" value="1"/>
</dbReference>
<evidence type="ECO:0000256" key="2">
    <source>
        <dbReference type="ARBA" id="ARBA00022679"/>
    </source>
</evidence>
<feature type="domain" description="Carbohydrate kinase PfkB" evidence="4">
    <location>
        <begin position="3"/>
        <end position="318"/>
    </location>
</feature>